<feature type="signal peptide" evidence="1">
    <location>
        <begin position="1"/>
        <end position="20"/>
    </location>
</feature>
<reference evidence="2 3" key="1">
    <citation type="submission" date="2017-02" db="EMBL/GenBank/DDBJ databases">
        <authorList>
            <person name="Peterson S.W."/>
        </authorList>
    </citation>
    <scope>NUCLEOTIDE SEQUENCE [LARGE SCALE GENOMIC DNA]</scope>
    <source>
        <strain evidence="2 3">ATCC BAA-909</strain>
    </source>
</reference>
<sequence length="169" mass="17896">MKKLVGIISACLMLCTAAFAEGYFSAEDQEKGTITEDKAVEDGFVLHATTEKYMNITKKPLHKAANGEEFNMALQLQGSGNATSRSVSFPAKAGETITVWGNSTSKTDMRSIVVIGPDGKSVAELSMDKDVNGEGGLASEGSVKVSVDGTYTVFSKKSGINIYKINVGK</sequence>
<feature type="chain" id="PRO_5013137599" evidence="1">
    <location>
        <begin position="21"/>
        <end position="169"/>
    </location>
</feature>
<keyword evidence="1" id="KW-0732">Signal</keyword>
<accession>A0A1T4PH40</accession>
<dbReference type="GeneID" id="303367777"/>
<evidence type="ECO:0000313" key="2">
    <source>
        <dbReference type="EMBL" id="SJZ90108.1"/>
    </source>
</evidence>
<organism evidence="2 3">
    <name type="scientific">Treponema berlinense</name>
    <dbReference type="NCBI Taxonomy" id="225004"/>
    <lineage>
        <taxon>Bacteria</taxon>
        <taxon>Pseudomonadati</taxon>
        <taxon>Spirochaetota</taxon>
        <taxon>Spirochaetia</taxon>
        <taxon>Spirochaetales</taxon>
        <taxon>Treponemataceae</taxon>
        <taxon>Treponema</taxon>
    </lineage>
</organism>
<dbReference type="OrthoDB" id="361295at2"/>
<protein>
    <submittedName>
        <fullName evidence="2">Uncharacterized protein</fullName>
    </submittedName>
</protein>
<proteinExistence type="predicted"/>
<evidence type="ECO:0000256" key="1">
    <source>
        <dbReference type="SAM" id="SignalP"/>
    </source>
</evidence>
<dbReference type="RefSeq" id="WP_078931282.1">
    <property type="nucleotide sequence ID" value="NZ_CAMFAQ010000034.1"/>
</dbReference>
<keyword evidence="3" id="KW-1185">Reference proteome</keyword>
<evidence type="ECO:0000313" key="3">
    <source>
        <dbReference type="Proteomes" id="UP000190395"/>
    </source>
</evidence>
<name>A0A1T4PH40_9SPIR</name>
<dbReference type="AlphaFoldDB" id="A0A1T4PH40"/>
<dbReference type="Proteomes" id="UP000190395">
    <property type="component" value="Unassembled WGS sequence"/>
</dbReference>
<dbReference type="EMBL" id="FUXC01000009">
    <property type="protein sequence ID" value="SJZ90108.1"/>
    <property type="molecule type" value="Genomic_DNA"/>
</dbReference>
<gene>
    <name evidence="2" type="ORF">SAMN02745152_01545</name>
</gene>